<protein>
    <submittedName>
        <fullName evidence="4">Cruciform dna recognition protein</fullName>
    </submittedName>
</protein>
<evidence type="ECO:0000313" key="5">
    <source>
        <dbReference type="Proteomes" id="UP001303760"/>
    </source>
</evidence>
<feature type="region of interest" description="Disordered" evidence="2">
    <location>
        <begin position="1"/>
        <end position="140"/>
    </location>
</feature>
<dbReference type="Gene3D" id="1.10.1470.10">
    <property type="entry name" value="YjbJ"/>
    <property type="match status" value="1"/>
</dbReference>
<keyword evidence="5" id="KW-1185">Reference proteome</keyword>
<dbReference type="Proteomes" id="UP001303760">
    <property type="component" value="Unassembled WGS sequence"/>
</dbReference>
<reference evidence="4" key="2">
    <citation type="submission" date="2023-05" db="EMBL/GenBank/DDBJ databases">
        <authorList>
            <consortium name="Lawrence Berkeley National Laboratory"/>
            <person name="Steindorff A."/>
            <person name="Hensen N."/>
            <person name="Bonometti L."/>
            <person name="Westerberg I."/>
            <person name="Brannstrom I.O."/>
            <person name="Guillou S."/>
            <person name="Cros-Aarteil S."/>
            <person name="Calhoun S."/>
            <person name="Haridas S."/>
            <person name="Kuo A."/>
            <person name="Mondo S."/>
            <person name="Pangilinan J."/>
            <person name="Riley R."/>
            <person name="Labutti K."/>
            <person name="Andreopoulos B."/>
            <person name="Lipzen A."/>
            <person name="Chen C."/>
            <person name="Yanf M."/>
            <person name="Daum C."/>
            <person name="Ng V."/>
            <person name="Clum A."/>
            <person name="Ohm R."/>
            <person name="Martin F."/>
            <person name="Silar P."/>
            <person name="Natvig D."/>
            <person name="Lalanne C."/>
            <person name="Gautier V."/>
            <person name="Ament-Velasquez S.L."/>
            <person name="Kruys A."/>
            <person name="Hutchinson M.I."/>
            <person name="Powell A.J."/>
            <person name="Barry K."/>
            <person name="Miller A.N."/>
            <person name="Grigoriev I.V."/>
            <person name="Debuchy R."/>
            <person name="Gladieux P."/>
            <person name="Thoren M.H."/>
            <person name="Johannesson H."/>
        </authorList>
    </citation>
    <scope>NUCLEOTIDE SEQUENCE</scope>
    <source>
        <strain evidence="4">CBS 532.94</strain>
    </source>
</reference>
<evidence type="ECO:0000313" key="4">
    <source>
        <dbReference type="EMBL" id="KAK4241649.1"/>
    </source>
</evidence>
<organism evidence="4 5">
    <name type="scientific">Achaetomium macrosporum</name>
    <dbReference type="NCBI Taxonomy" id="79813"/>
    <lineage>
        <taxon>Eukaryota</taxon>
        <taxon>Fungi</taxon>
        <taxon>Dikarya</taxon>
        <taxon>Ascomycota</taxon>
        <taxon>Pezizomycotina</taxon>
        <taxon>Sordariomycetes</taxon>
        <taxon>Sordariomycetidae</taxon>
        <taxon>Sordariales</taxon>
        <taxon>Chaetomiaceae</taxon>
        <taxon>Achaetomium</taxon>
    </lineage>
</organism>
<feature type="compositionally biased region" description="Polar residues" evidence="2">
    <location>
        <begin position="107"/>
        <end position="121"/>
    </location>
</feature>
<comment type="similarity">
    <text evidence="1">Belongs to the UPF0337 (CsbD) family.</text>
</comment>
<evidence type="ECO:0000256" key="2">
    <source>
        <dbReference type="SAM" id="MobiDB-lite"/>
    </source>
</evidence>
<dbReference type="Pfam" id="PF05532">
    <property type="entry name" value="CsbD"/>
    <property type="match status" value="1"/>
</dbReference>
<name>A0AAN7CGH9_9PEZI</name>
<reference evidence="4" key="1">
    <citation type="journal article" date="2023" name="Mol. Phylogenet. Evol.">
        <title>Genome-scale phylogeny and comparative genomics of the fungal order Sordariales.</title>
        <authorList>
            <person name="Hensen N."/>
            <person name="Bonometti L."/>
            <person name="Westerberg I."/>
            <person name="Brannstrom I.O."/>
            <person name="Guillou S."/>
            <person name="Cros-Aarteil S."/>
            <person name="Calhoun S."/>
            <person name="Haridas S."/>
            <person name="Kuo A."/>
            <person name="Mondo S."/>
            <person name="Pangilinan J."/>
            <person name="Riley R."/>
            <person name="LaButti K."/>
            <person name="Andreopoulos B."/>
            <person name="Lipzen A."/>
            <person name="Chen C."/>
            <person name="Yan M."/>
            <person name="Daum C."/>
            <person name="Ng V."/>
            <person name="Clum A."/>
            <person name="Steindorff A."/>
            <person name="Ohm R.A."/>
            <person name="Martin F."/>
            <person name="Silar P."/>
            <person name="Natvig D.O."/>
            <person name="Lalanne C."/>
            <person name="Gautier V."/>
            <person name="Ament-Velasquez S.L."/>
            <person name="Kruys A."/>
            <person name="Hutchinson M.I."/>
            <person name="Powell A.J."/>
            <person name="Barry K."/>
            <person name="Miller A.N."/>
            <person name="Grigoriev I.V."/>
            <person name="Debuchy R."/>
            <person name="Gladieux P."/>
            <person name="Hiltunen Thoren M."/>
            <person name="Johannesson H."/>
        </authorList>
    </citation>
    <scope>NUCLEOTIDE SEQUENCE</scope>
    <source>
        <strain evidence="4">CBS 532.94</strain>
    </source>
</reference>
<feature type="region of interest" description="Disordered" evidence="2">
    <location>
        <begin position="152"/>
        <end position="186"/>
    </location>
</feature>
<feature type="domain" description="CsbD-like" evidence="3">
    <location>
        <begin position="82"/>
        <end position="131"/>
    </location>
</feature>
<evidence type="ECO:0000259" key="3">
    <source>
        <dbReference type="Pfam" id="PF05532"/>
    </source>
</evidence>
<evidence type="ECO:0000256" key="1">
    <source>
        <dbReference type="ARBA" id="ARBA00009129"/>
    </source>
</evidence>
<gene>
    <name evidence="4" type="ORF">C8A03DRAFT_12128</name>
</gene>
<accession>A0AAN7CGH9</accession>
<proteinExistence type="inferred from homology"/>
<dbReference type="EMBL" id="MU860019">
    <property type="protein sequence ID" value="KAK4241649.1"/>
    <property type="molecule type" value="Genomic_DNA"/>
</dbReference>
<feature type="compositionally biased region" description="Basic and acidic residues" evidence="2">
    <location>
        <begin position="174"/>
        <end position="186"/>
    </location>
</feature>
<comment type="caution">
    <text evidence="4">The sequence shown here is derived from an EMBL/GenBank/DDBJ whole genome shotgun (WGS) entry which is preliminary data.</text>
</comment>
<dbReference type="PANTHER" id="PTHR40460:SF1">
    <property type="entry name" value="CSBD-LIKE DOMAIN-CONTAINING PROTEIN"/>
    <property type="match status" value="1"/>
</dbReference>
<dbReference type="InterPro" id="IPR036629">
    <property type="entry name" value="YjbJ_sf"/>
</dbReference>
<dbReference type="SUPFAM" id="SSF69047">
    <property type="entry name" value="Hypothetical protein YjbJ"/>
    <property type="match status" value="1"/>
</dbReference>
<dbReference type="PANTHER" id="PTHR40460">
    <property type="entry name" value="CHROMOSOME 1, WHOLE GENOME SHOTGUN SEQUENCE"/>
    <property type="match status" value="1"/>
</dbReference>
<dbReference type="InterPro" id="IPR008462">
    <property type="entry name" value="CsbD"/>
</dbReference>
<feature type="compositionally biased region" description="Low complexity" evidence="2">
    <location>
        <begin position="1"/>
        <end position="14"/>
    </location>
</feature>
<sequence>MSANNNNNNNNNNNPSTLKSYVDSATGAVQNALGNIVGTPGDQAEGKAKQQRAQAEYDASHTAAKLPGMTVSSEGVAKDHPDRSAGSWNQTAGAAKEFVGGLVGNESLKQSGREQNLSGQEQEARGQVKDYTSGVGDRVSGAVGSAVAGLTGDRAKQAEYQNKHDAGKTQQRGAELDIQKQAEARQ</sequence>
<dbReference type="AlphaFoldDB" id="A0AAN7CGH9"/>
<feature type="compositionally biased region" description="Basic and acidic residues" evidence="2">
    <location>
        <begin position="153"/>
        <end position="167"/>
    </location>
</feature>